<evidence type="ECO:0000259" key="2">
    <source>
        <dbReference type="Pfam" id="PF13439"/>
    </source>
</evidence>
<dbReference type="CDD" id="cd03801">
    <property type="entry name" value="GT4_PimA-like"/>
    <property type="match status" value="1"/>
</dbReference>
<evidence type="ECO:0000313" key="3">
    <source>
        <dbReference type="EMBL" id="OHA20346.1"/>
    </source>
</evidence>
<protein>
    <recommendedName>
        <fullName evidence="2">Glycosyltransferase subfamily 4-like N-terminal domain-containing protein</fullName>
    </recommendedName>
</protein>
<comment type="caution">
    <text evidence="3">The sequence shown here is derived from an EMBL/GenBank/DDBJ whole genome shotgun (WGS) entry which is preliminary data.</text>
</comment>
<evidence type="ECO:0000256" key="1">
    <source>
        <dbReference type="ARBA" id="ARBA00022679"/>
    </source>
</evidence>
<dbReference type="Proteomes" id="UP000178121">
    <property type="component" value="Unassembled WGS sequence"/>
</dbReference>
<sequence length="344" mass="39026">MRILIATGIYPPDIGGPAQYALGVEEVWQKAGHEVKVLSFRFERRLPTGIRHVYYFLRVLFSLPGVDFVFSPDTFSAALPALLASTLLGKKLIIRTGGDFLWEWYVERTGDLVLLRDFYSTRLLRLNRKERIIFSLLRFLFRHADAIIFSTAWQRDIFTKPYGLNAARCHIVENYYGPEERKVYSNVPQHIGIHKKIFVGGTRPLKWKNIPRVEEAFKTLQSKGLPVSLALQIGSRGQFLLDIQSSYAVIIASLGDISPNTILEAIQFGKPFILTLETGLYPKLKDIGVWVDPEDVGDIAAKVAWLADDQNYEAQCKKIAAFAFTHSWEDIANEILTIHANLKS</sequence>
<dbReference type="SUPFAM" id="SSF53756">
    <property type="entry name" value="UDP-Glycosyltransferase/glycogen phosphorylase"/>
    <property type="match status" value="1"/>
</dbReference>
<dbReference type="Gene3D" id="3.40.50.2000">
    <property type="entry name" value="Glycogen Phosphorylase B"/>
    <property type="match status" value="2"/>
</dbReference>
<dbReference type="InterPro" id="IPR028098">
    <property type="entry name" value="Glyco_trans_4-like_N"/>
</dbReference>
<dbReference type="PANTHER" id="PTHR46401:SF2">
    <property type="entry name" value="GLYCOSYLTRANSFERASE WBBK-RELATED"/>
    <property type="match status" value="1"/>
</dbReference>
<reference evidence="3 4" key="1">
    <citation type="journal article" date="2016" name="Nat. Commun.">
        <title>Thousands of microbial genomes shed light on interconnected biogeochemical processes in an aquifer system.</title>
        <authorList>
            <person name="Anantharaman K."/>
            <person name="Brown C.T."/>
            <person name="Hug L.A."/>
            <person name="Sharon I."/>
            <person name="Castelle C.J."/>
            <person name="Probst A.J."/>
            <person name="Thomas B.C."/>
            <person name="Singh A."/>
            <person name="Wilkins M.J."/>
            <person name="Karaoz U."/>
            <person name="Brodie E.L."/>
            <person name="Williams K.H."/>
            <person name="Hubbard S.S."/>
            <person name="Banfield J.F."/>
        </authorList>
    </citation>
    <scope>NUCLEOTIDE SEQUENCE [LARGE SCALE GENOMIC DNA]</scope>
</reference>
<evidence type="ECO:0000313" key="4">
    <source>
        <dbReference type="Proteomes" id="UP000178121"/>
    </source>
</evidence>
<feature type="domain" description="Glycosyltransferase subfamily 4-like N-terminal" evidence="2">
    <location>
        <begin position="15"/>
        <end position="174"/>
    </location>
</feature>
<gene>
    <name evidence="3" type="ORF">A2849_01050</name>
</gene>
<dbReference type="EMBL" id="MHRI01000030">
    <property type="protein sequence ID" value="OHA20346.1"/>
    <property type="molecule type" value="Genomic_DNA"/>
</dbReference>
<accession>A0A1G2M8W3</accession>
<proteinExistence type="predicted"/>
<name>A0A1G2M8W3_9BACT</name>
<organism evidence="3 4">
    <name type="scientific">Candidatus Taylorbacteria bacterium RIFCSPHIGHO2_01_FULL_51_15</name>
    <dbReference type="NCBI Taxonomy" id="1802304"/>
    <lineage>
        <taxon>Bacteria</taxon>
        <taxon>Candidatus Tayloriibacteriota</taxon>
    </lineage>
</organism>
<dbReference type="GO" id="GO:0016757">
    <property type="term" value="F:glycosyltransferase activity"/>
    <property type="evidence" value="ECO:0007669"/>
    <property type="project" value="TreeGrafter"/>
</dbReference>
<keyword evidence="1" id="KW-0808">Transferase</keyword>
<dbReference type="Pfam" id="PF13439">
    <property type="entry name" value="Glyco_transf_4"/>
    <property type="match status" value="1"/>
</dbReference>
<dbReference type="PANTHER" id="PTHR46401">
    <property type="entry name" value="GLYCOSYLTRANSFERASE WBBK-RELATED"/>
    <property type="match status" value="1"/>
</dbReference>
<dbReference type="AlphaFoldDB" id="A0A1G2M8W3"/>